<evidence type="ECO:0000259" key="1">
    <source>
        <dbReference type="PROSITE" id="PS50097"/>
    </source>
</evidence>
<dbReference type="SUPFAM" id="SSF54695">
    <property type="entry name" value="POZ domain"/>
    <property type="match status" value="1"/>
</dbReference>
<name>A0A5C3M2W5_9AGAR</name>
<evidence type="ECO:0000313" key="2">
    <source>
        <dbReference type="EMBL" id="TFK39759.1"/>
    </source>
</evidence>
<dbReference type="InterPro" id="IPR000210">
    <property type="entry name" value="BTB/POZ_dom"/>
</dbReference>
<dbReference type="InterPro" id="IPR011333">
    <property type="entry name" value="SKP1/BTB/POZ_sf"/>
</dbReference>
<gene>
    <name evidence="2" type="ORF">BDQ12DRAFT_681171</name>
</gene>
<dbReference type="SMART" id="SM00225">
    <property type="entry name" value="BTB"/>
    <property type="match status" value="1"/>
</dbReference>
<evidence type="ECO:0000313" key="3">
    <source>
        <dbReference type="Proteomes" id="UP000308652"/>
    </source>
</evidence>
<accession>A0A5C3M2W5</accession>
<dbReference type="AlphaFoldDB" id="A0A5C3M2W5"/>
<keyword evidence="3" id="KW-1185">Reference proteome</keyword>
<reference evidence="2 3" key="1">
    <citation type="journal article" date="2019" name="Nat. Ecol. Evol.">
        <title>Megaphylogeny resolves global patterns of mushroom evolution.</title>
        <authorList>
            <person name="Varga T."/>
            <person name="Krizsan K."/>
            <person name="Foldi C."/>
            <person name="Dima B."/>
            <person name="Sanchez-Garcia M."/>
            <person name="Sanchez-Ramirez S."/>
            <person name="Szollosi G.J."/>
            <person name="Szarkandi J.G."/>
            <person name="Papp V."/>
            <person name="Albert L."/>
            <person name="Andreopoulos W."/>
            <person name="Angelini C."/>
            <person name="Antonin V."/>
            <person name="Barry K.W."/>
            <person name="Bougher N.L."/>
            <person name="Buchanan P."/>
            <person name="Buyck B."/>
            <person name="Bense V."/>
            <person name="Catcheside P."/>
            <person name="Chovatia M."/>
            <person name="Cooper J."/>
            <person name="Damon W."/>
            <person name="Desjardin D."/>
            <person name="Finy P."/>
            <person name="Geml J."/>
            <person name="Haridas S."/>
            <person name="Hughes K."/>
            <person name="Justo A."/>
            <person name="Karasinski D."/>
            <person name="Kautmanova I."/>
            <person name="Kiss B."/>
            <person name="Kocsube S."/>
            <person name="Kotiranta H."/>
            <person name="LaButti K.M."/>
            <person name="Lechner B.E."/>
            <person name="Liimatainen K."/>
            <person name="Lipzen A."/>
            <person name="Lukacs Z."/>
            <person name="Mihaltcheva S."/>
            <person name="Morgado L.N."/>
            <person name="Niskanen T."/>
            <person name="Noordeloos M.E."/>
            <person name="Ohm R.A."/>
            <person name="Ortiz-Santana B."/>
            <person name="Ovrebo C."/>
            <person name="Racz N."/>
            <person name="Riley R."/>
            <person name="Savchenko A."/>
            <person name="Shiryaev A."/>
            <person name="Soop K."/>
            <person name="Spirin V."/>
            <person name="Szebenyi C."/>
            <person name="Tomsovsky M."/>
            <person name="Tulloss R.E."/>
            <person name="Uehling J."/>
            <person name="Grigoriev I.V."/>
            <person name="Vagvolgyi C."/>
            <person name="Papp T."/>
            <person name="Martin F.M."/>
            <person name="Miettinen O."/>
            <person name="Hibbett D.S."/>
            <person name="Nagy L.G."/>
        </authorList>
    </citation>
    <scope>NUCLEOTIDE SEQUENCE [LARGE SCALE GENOMIC DNA]</scope>
    <source>
        <strain evidence="2 3">CBS 166.37</strain>
    </source>
</reference>
<dbReference type="EMBL" id="ML213598">
    <property type="protein sequence ID" value="TFK39759.1"/>
    <property type="molecule type" value="Genomic_DNA"/>
</dbReference>
<dbReference type="Pfam" id="PF00651">
    <property type="entry name" value="BTB"/>
    <property type="match status" value="1"/>
</dbReference>
<protein>
    <recommendedName>
        <fullName evidence="1">BTB domain-containing protein</fullName>
    </recommendedName>
</protein>
<sequence>MGDSDDTAVEFEDITDGNSSAALYPFDDPAADLVIRTPDGKHFYVHKLVLSLVSPVFAGMFTLPAVENLNTQIVHDGHPCVDVDDDGDALYKFLVWCDPRCSGVLSSLEHGQLALNIADKYGAEGVIKRIGEALLARKDWIIEQPIKLYALAIRHRWEELARLSALESLLIPLEGRRAIPEFQHITGLALQRLYDYHASCALAATKVATQFEWFREVFIHSERSPLMWSSSMTRQSHAEPCIFMPTLLSGRTWRTWWYNYMVDAAERLNRTPRGSILLQAGFLSQYLEQASQCAGCRQLQTKYITETEKFNQILADRVELEVSKIPLIISF</sequence>
<dbReference type="Gene3D" id="3.30.710.10">
    <property type="entry name" value="Potassium Channel Kv1.1, Chain A"/>
    <property type="match status" value="1"/>
</dbReference>
<dbReference type="STRING" id="68775.A0A5C3M2W5"/>
<dbReference type="PROSITE" id="PS50097">
    <property type="entry name" value="BTB"/>
    <property type="match status" value="1"/>
</dbReference>
<feature type="domain" description="BTB" evidence="1">
    <location>
        <begin position="31"/>
        <end position="62"/>
    </location>
</feature>
<dbReference type="Proteomes" id="UP000308652">
    <property type="component" value="Unassembled WGS sequence"/>
</dbReference>
<dbReference type="OrthoDB" id="2914220at2759"/>
<dbReference type="CDD" id="cd18186">
    <property type="entry name" value="BTB_POZ_ZBTB_KLHL-like"/>
    <property type="match status" value="1"/>
</dbReference>
<organism evidence="2 3">
    <name type="scientific">Crucibulum laeve</name>
    <dbReference type="NCBI Taxonomy" id="68775"/>
    <lineage>
        <taxon>Eukaryota</taxon>
        <taxon>Fungi</taxon>
        <taxon>Dikarya</taxon>
        <taxon>Basidiomycota</taxon>
        <taxon>Agaricomycotina</taxon>
        <taxon>Agaricomycetes</taxon>
        <taxon>Agaricomycetidae</taxon>
        <taxon>Agaricales</taxon>
        <taxon>Agaricineae</taxon>
        <taxon>Nidulariaceae</taxon>
        <taxon>Crucibulum</taxon>
    </lineage>
</organism>
<proteinExistence type="predicted"/>